<sequence length="160" mass="18359">MPSLKEALQKCLETGEYSDMTITCSGRTWQVHKVVVCSQCPFFAKAVTRRFKEACDSCIDLVDDDPSTVEAMLRWLYYASFEVEEFKPPSMSTILFLARSYTIADKYLLADFRTTAGQKLRAALMDRDWDVEDLLALIEEIFPEADESFLAAPERLRTWS</sequence>
<dbReference type="CDD" id="cd18186">
    <property type="entry name" value="BTB_POZ_ZBTB_KLHL-like"/>
    <property type="match status" value="1"/>
</dbReference>
<dbReference type="InterPro" id="IPR000210">
    <property type="entry name" value="BTB/POZ_dom"/>
</dbReference>
<accession>A0A3M6WDP1</accession>
<dbReference type="Pfam" id="PF00651">
    <property type="entry name" value="BTB"/>
    <property type="match status" value="1"/>
</dbReference>
<dbReference type="OrthoDB" id="3852581at2759"/>
<feature type="domain" description="BTB" evidence="1">
    <location>
        <begin position="18"/>
        <end position="85"/>
    </location>
</feature>
<dbReference type="InterPro" id="IPR011333">
    <property type="entry name" value="SKP1/BTB/POZ_sf"/>
</dbReference>
<name>A0A3M6WDP1_HORWE</name>
<evidence type="ECO:0000313" key="3">
    <source>
        <dbReference type="Proteomes" id="UP000281245"/>
    </source>
</evidence>
<dbReference type="AlphaFoldDB" id="A0A3M6WDP1"/>
<evidence type="ECO:0000313" key="2">
    <source>
        <dbReference type="EMBL" id="RMX76633.1"/>
    </source>
</evidence>
<reference evidence="2 3" key="1">
    <citation type="journal article" date="2018" name="BMC Genomics">
        <title>Genomic evidence for intraspecific hybridization in a clonal and extremely halotolerant yeast.</title>
        <authorList>
            <person name="Gostincar C."/>
            <person name="Stajich J.E."/>
            <person name="Zupancic J."/>
            <person name="Zalar P."/>
            <person name="Gunde-Cimerman N."/>
        </authorList>
    </citation>
    <scope>NUCLEOTIDE SEQUENCE [LARGE SCALE GENOMIC DNA]</scope>
    <source>
        <strain evidence="2 3">EXF-6656</strain>
    </source>
</reference>
<proteinExistence type="predicted"/>
<dbReference type="VEuPathDB" id="FungiDB:BTJ68_00224"/>
<comment type="caution">
    <text evidence="2">The sequence shown here is derived from an EMBL/GenBank/DDBJ whole genome shotgun (WGS) entry which is preliminary data.</text>
</comment>
<gene>
    <name evidence="2" type="ORF">D0869_10544</name>
</gene>
<protein>
    <recommendedName>
        <fullName evidence="1">BTB domain-containing protein</fullName>
    </recommendedName>
</protein>
<dbReference type="SUPFAM" id="SSF54695">
    <property type="entry name" value="POZ domain"/>
    <property type="match status" value="1"/>
</dbReference>
<dbReference type="PANTHER" id="PTHR47843:SF5">
    <property type="entry name" value="BTB_POZ DOMAIN PROTEIN"/>
    <property type="match status" value="1"/>
</dbReference>
<dbReference type="EMBL" id="QWIJ01001077">
    <property type="protein sequence ID" value="RMX76633.1"/>
    <property type="molecule type" value="Genomic_DNA"/>
</dbReference>
<evidence type="ECO:0000259" key="1">
    <source>
        <dbReference type="PROSITE" id="PS50097"/>
    </source>
</evidence>
<dbReference type="SMART" id="SM00225">
    <property type="entry name" value="BTB"/>
    <property type="match status" value="1"/>
</dbReference>
<dbReference type="Proteomes" id="UP000281245">
    <property type="component" value="Unassembled WGS sequence"/>
</dbReference>
<organism evidence="2 3">
    <name type="scientific">Hortaea werneckii</name>
    <name type="common">Black yeast</name>
    <name type="synonym">Cladosporium werneckii</name>
    <dbReference type="NCBI Taxonomy" id="91943"/>
    <lineage>
        <taxon>Eukaryota</taxon>
        <taxon>Fungi</taxon>
        <taxon>Dikarya</taxon>
        <taxon>Ascomycota</taxon>
        <taxon>Pezizomycotina</taxon>
        <taxon>Dothideomycetes</taxon>
        <taxon>Dothideomycetidae</taxon>
        <taxon>Mycosphaerellales</taxon>
        <taxon>Teratosphaeriaceae</taxon>
        <taxon>Hortaea</taxon>
    </lineage>
</organism>
<dbReference type="PROSITE" id="PS50097">
    <property type="entry name" value="BTB"/>
    <property type="match status" value="1"/>
</dbReference>
<dbReference type="PANTHER" id="PTHR47843">
    <property type="entry name" value="BTB DOMAIN-CONTAINING PROTEIN-RELATED"/>
    <property type="match status" value="1"/>
</dbReference>
<dbReference type="Gene3D" id="3.30.710.10">
    <property type="entry name" value="Potassium Channel Kv1.1, Chain A"/>
    <property type="match status" value="1"/>
</dbReference>